<accession>A0AAE3M9S5</accession>
<protein>
    <submittedName>
        <fullName evidence="1">Uncharacterized protein</fullName>
    </submittedName>
</protein>
<dbReference type="AlphaFoldDB" id="A0AAE3M9S5"/>
<evidence type="ECO:0000313" key="2">
    <source>
        <dbReference type="Proteomes" id="UP001209229"/>
    </source>
</evidence>
<reference evidence="1" key="1">
    <citation type="submission" date="2022-10" db="EMBL/GenBank/DDBJ databases">
        <authorList>
            <person name="Yu W.X."/>
        </authorList>
    </citation>
    <scope>NUCLEOTIDE SEQUENCE</scope>
    <source>
        <strain evidence="1">AAT</strain>
    </source>
</reference>
<dbReference type="Proteomes" id="UP001209229">
    <property type="component" value="Unassembled WGS sequence"/>
</dbReference>
<dbReference type="EMBL" id="JAPDPJ010000109">
    <property type="protein sequence ID" value="MCW3789429.1"/>
    <property type="molecule type" value="Genomic_DNA"/>
</dbReference>
<evidence type="ECO:0000313" key="1">
    <source>
        <dbReference type="EMBL" id="MCW3789429.1"/>
    </source>
</evidence>
<sequence length="87" mass="10326">MNKFKETVARLKKESQQRKVLKDLDYNWIETQLNELGISRNDLTQDLMLDKSSLSLLLSGKRKMNKSVKAAFFYYFAYKKLQKEKNS</sequence>
<comment type="caution">
    <text evidence="1">The sequence shown here is derived from an EMBL/GenBank/DDBJ whole genome shotgun (WGS) entry which is preliminary data.</text>
</comment>
<dbReference type="RefSeq" id="WP_301192979.1">
    <property type="nucleotide sequence ID" value="NZ_JAPDPJ010000109.1"/>
</dbReference>
<organism evidence="1 2">
    <name type="scientific">Plebeiibacterium sediminum</name>
    <dbReference type="NCBI Taxonomy" id="2992112"/>
    <lineage>
        <taxon>Bacteria</taxon>
        <taxon>Pseudomonadati</taxon>
        <taxon>Bacteroidota</taxon>
        <taxon>Bacteroidia</taxon>
        <taxon>Marinilabiliales</taxon>
        <taxon>Marinilabiliaceae</taxon>
        <taxon>Plebeiibacterium</taxon>
    </lineage>
</organism>
<proteinExistence type="predicted"/>
<keyword evidence="2" id="KW-1185">Reference proteome</keyword>
<gene>
    <name evidence="1" type="ORF">OM075_23400</name>
</gene>
<name>A0AAE3M9S5_9BACT</name>